<gene>
    <name evidence="3" type="ORF">ABZ510_08785</name>
</gene>
<dbReference type="EMBL" id="JBEYBF010000004">
    <property type="protein sequence ID" value="MEU1951947.1"/>
    <property type="molecule type" value="Genomic_DNA"/>
</dbReference>
<dbReference type="InterPro" id="IPR006016">
    <property type="entry name" value="UspA"/>
</dbReference>
<dbReference type="Proteomes" id="UP001550628">
    <property type="component" value="Unassembled WGS sequence"/>
</dbReference>
<dbReference type="RefSeq" id="WP_356953837.1">
    <property type="nucleotide sequence ID" value="NZ_JBEYBD010000001.1"/>
</dbReference>
<dbReference type="Pfam" id="PF00582">
    <property type="entry name" value="Usp"/>
    <property type="match status" value="2"/>
</dbReference>
<evidence type="ECO:0000313" key="4">
    <source>
        <dbReference type="Proteomes" id="UP001550628"/>
    </source>
</evidence>
<proteinExistence type="inferred from homology"/>
<comment type="similarity">
    <text evidence="1">Belongs to the universal stress protein A family.</text>
</comment>
<dbReference type="InterPro" id="IPR014729">
    <property type="entry name" value="Rossmann-like_a/b/a_fold"/>
</dbReference>
<evidence type="ECO:0000259" key="2">
    <source>
        <dbReference type="Pfam" id="PF00582"/>
    </source>
</evidence>
<sequence length="306" mass="32432">MHAKSAASYIVVGIDGSDTSLAAAKWAMRFADKLALPLRLVHSSPAPGPMPEVALDPAELAERHRVYRTELLAMAESALRDWAPGVTMTSIADTEAPAAGLLRAAEDAALIVLGATGAGMVERWLLGSTALRVVGSARCPVAVWRGDSAHIGPDDRPIVVGADGSPPSAGATRLAFEWAQLFSVPVTAVRVWSDGTAVGDAVPTAMQLLGPTAMVIDWELIARSEAETLSTIIAPYRKDFPDVDVEERSRRGSAARELLHALDEAQLAIVGSKGWGRFRGALMGSTSQNLLHRADRPIVVYRDADT</sequence>
<dbReference type="PANTHER" id="PTHR46268">
    <property type="entry name" value="STRESS RESPONSE PROTEIN NHAX"/>
    <property type="match status" value="1"/>
</dbReference>
<dbReference type="PRINTS" id="PR01438">
    <property type="entry name" value="UNVRSLSTRESS"/>
</dbReference>
<organism evidence="3 4">
    <name type="scientific">Nocardia rhamnosiphila</name>
    <dbReference type="NCBI Taxonomy" id="426716"/>
    <lineage>
        <taxon>Bacteria</taxon>
        <taxon>Bacillati</taxon>
        <taxon>Actinomycetota</taxon>
        <taxon>Actinomycetes</taxon>
        <taxon>Mycobacteriales</taxon>
        <taxon>Nocardiaceae</taxon>
        <taxon>Nocardia</taxon>
    </lineage>
</organism>
<protein>
    <submittedName>
        <fullName evidence="3">Universal stress protein</fullName>
    </submittedName>
</protein>
<evidence type="ECO:0000313" key="3">
    <source>
        <dbReference type="EMBL" id="MEU1951947.1"/>
    </source>
</evidence>
<feature type="domain" description="UspA" evidence="2">
    <location>
        <begin position="156"/>
        <end position="302"/>
    </location>
</feature>
<evidence type="ECO:0000256" key="1">
    <source>
        <dbReference type="ARBA" id="ARBA00008791"/>
    </source>
</evidence>
<name>A0ABV2WM38_9NOCA</name>
<dbReference type="Gene3D" id="3.40.50.620">
    <property type="entry name" value="HUPs"/>
    <property type="match status" value="2"/>
</dbReference>
<feature type="domain" description="UspA" evidence="2">
    <location>
        <begin position="10"/>
        <end position="144"/>
    </location>
</feature>
<dbReference type="PANTHER" id="PTHR46268:SF6">
    <property type="entry name" value="UNIVERSAL STRESS PROTEIN UP12"/>
    <property type="match status" value="1"/>
</dbReference>
<keyword evidence="4" id="KW-1185">Reference proteome</keyword>
<comment type="caution">
    <text evidence="3">The sequence shown here is derived from an EMBL/GenBank/DDBJ whole genome shotgun (WGS) entry which is preliminary data.</text>
</comment>
<dbReference type="SUPFAM" id="SSF52402">
    <property type="entry name" value="Adenine nucleotide alpha hydrolases-like"/>
    <property type="match status" value="2"/>
</dbReference>
<dbReference type="InterPro" id="IPR006015">
    <property type="entry name" value="Universal_stress_UspA"/>
</dbReference>
<reference evidence="3 4" key="1">
    <citation type="submission" date="2024-06" db="EMBL/GenBank/DDBJ databases">
        <title>The Natural Products Discovery Center: Release of the First 8490 Sequenced Strains for Exploring Actinobacteria Biosynthetic Diversity.</title>
        <authorList>
            <person name="Kalkreuter E."/>
            <person name="Kautsar S.A."/>
            <person name="Yang D."/>
            <person name="Bader C.D."/>
            <person name="Teijaro C.N."/>
            <person name="Fluegel L."/>
            <person name="Davis C.M."/>
            <person name="Simpson J.R."/>
            <person name="Lauterbach L."/>
            <person name="Steele A.D."/>
            <person name="Gui C."/>
            <person name="Meng S."/>
            <person name="Li G."/>
            <person name="Viehrig K."/>
            <person name="Ye F."/>
            <person name="Su P."/>
            <person name="Kiefer A.F."/>
            <person name="Nichols A."/>
            <person name="Cepeda A.J."/>
            <person name="Yan W."/>
            <person name="Fan B."/>
            <person name="Jiang Y."/>
            <person name="Adhikari A."/>
            <person name="Zheng C.-J."/>
            <person name="Schuster L."/>
            <person name="Cowan T.M."/>
            <person name="Smanski M.J."/>
            <person name="Chevrette M.G."/>
            <person name="De Carvalho L.P.S."/>
            <person name="Shen B."/>
        </authorList>
    </citation>
    <scope>NUCLEOTIDE SEQUENCE [LARGE SCALE GENOMIC DNA]</scope>
    <source>
        <strain evidence="3 4">NPDC019708</strain>
    </source>
</reference>
<accession>A0ABV2WM38</accession>